<feature type="compositionally biased region" description="Basic and acidic residues" evidence="2">
    <location>
        <begin position="21"/>
        <end position="32"/>
    </location>
</feature>
<proteinExistence type="predicted"/>
<protein>
    <submittedName>
        <fullName evidence="3">Uncharacterized protein</fullName>
    </submittedName>
</protein>
<organism evidence="3 4">
    <name type="scientific">Caenorhabditis japonica</name>
    <dbReference type="NCBI Taxonomy" id="281687"/>
    <lineage>
        <taxon>Eukaryota</taxon>
        <taxon>Metazoa</taxon>
        <taxon>Ecdysozoa</taxon>
        <taxon>Nematoda</taxon>
        <taxon>Chromadorea</taxon>
        <taxon>Rhabditida</taxon>
        <taxon>Rhabditina</taxon>
        <taxon>Rhabditomorpha</taxon>
        <taxon>Rhabditoidea</taxon>
        <taxon>Rhabditidae</taxon>
        <taxon>Peloderinae</taxon>
        <taxon>Caenorhabditis</taxon>
    </lineage>
</organism>
<sequence>MASLDVDVADNSDITDNSPPSKRDRITKEAVKRGRPPKTVGRPQKSTGVSAQPSLILSLMSRVAKLENIVTELAAEKEKLKKTMKEQDDIIRNLRCSLPSQGQNPATNINRTCPLYADIVKKTPLVSQVTAQLQLASNIRQYEKKNFLAVIENLEDDKTDGQSAKDKLFLNSLSSTHSLPTHTDTFRVKCRNPDVFARPTKVRFETQSDRDTFIRNFSKCIRSLPSHREFPRPLKCRRDMTLDELTVLRNLRKTVYEANFLIAAPSPKLEYFCRSHCKRLGTMPPDHLEAIT</sequence>
<feature type="coiled-coil region" evidence="1">
    <location>
        <begin position="63"/>
        <end position="97"/>
    </location>
</feature>
<evidence type="ECO:0000256" key="1">
    <source>
        <dbReference type="SAM" id="Coils"/>
    </source>
</evidence>
<reference evidence="4" key="1">
    <citation type="submission" date="2010-08" db="EMBL/GenBank/DDBJ databases">
        <authorList>
            <consortium name="Caenorhabditis japonica Sequencing Consortium"/>
            <person name="Wilson R.K."/>
        </authorList>
    </citation>
    <scope>NUCLEOTIDE SEQUENCE [LARGE SCALE GENOMIC DNA]</scope>
    <source>
        <strain evidence="4">DF5081</strain>
    </source>
</reference>
<name>A0A8R1EE33_CAEJA</name>
<dbReference type="Proteomes" id="UP000005237">
    <property type="component" value="Unassembled WGS sequence"/>
</dbReference>
<evidence type="ECO:0000256" key="2">
    <source>
        <dbReference type="SAM" id="MobiDB-lite"/>
    </source>
</evidence>
<keyword evidence="1" id="KW-0175">Coiled coil</keyword>
<evidence type="ECO:0000313" key="4">
    <source>
        <dbReference type="Proteomes" id="UP000005237"/>
    </source>
</evidence>
<accession>A0A8R1EE33</accession>
<feature type="region of interest" description="Disordered" evidence="2">
    <location>
        <begin position="1"/>
        <end position="51"/>
    </location>
</feature>
<keyword evidence="4" id="KW-1185">Reference proteome</keyword>
<reference evidence="3" key="2">
    <citation type="submission" date="2022-06" db="UniProtKB">
        <authorList>
            <consortium name="EnsemblMetazoa"/>
        </authorList>
    </citation>
    <scope>IDENTIFICATION</scope>
    <source>
        <strain evidence="3">DF5081</strain>
    </source>
</reference>
<evidence type="ECO:0000313" key="3">
    <source>
        <dbReference type="EnsemblMetazoa" id="CJA34800.1"/>
    </source>
</evidence>
<dbReference type="EnsemblMetazoa" id="CJA34800.1">
    <property type="protein sequence ID" value="CJA34800.1"/>
    <property type="gene ID" value="WBGene00210647"/>
</dbReference>
<dbReference type="AlphaFoldDB" id="A0A8R1EE33"/>